<gene>
    <name evidence="1" type="ORF">AHIS1636_36810</name>
</gene>
<evidence type="ECO:0000313" key="2">
    <source>
        <dbReference type="Proteomes" id="UP001209654"/>
    </source>
</evidence>
<protein>
    <submittedName>
        <fullName evidence="1">Uncharacterized protein</fullName>
    </submittedName>
</protein>
<evidence type="ECO:0000313" key="1">
    <source>
        <dbReference type="EMBL" id="GLB69238.1"/>
    </source>
</evidence>
<name>A0ABQ5MZB1_9MICC</name>
<sequence length="311" mass="33673">MLAVAAAVVTIVIVNAKVYSPQHQVRAYFDALRDGDGAKALGLLRAKVPDANAALLDGAPLKQSVADISDLEVGAPVQLDGDRVEVPATYTIEGTLHTTSFELEKSGTSWLFFDRWRFVPAELPTVEVGVVNENEASLNGTRVSLPEGKNKFAVFYPGSFEAHFTSEFFAAPVEESVLTDPEQEGEARLSLETKATKKLVDEVDKQVRGFLDGCAEQAVLQPAGCPFSASMDRVKDDSIDWEVTKYPKVAINPSNGTWVMEPLTGTAELNVVEIDLFTGAAEPQKLEEEFNFTGSLSVNDGNVTLTPVVEY</sequence>
<dbReference type="EMBL" id="BRVS01000028">
    <property type="protein sequence ID" value="GLB69238.1"/>
    <property type="molecule type" value="Genomic_DNA"/>
</dbReference>
<comment type="caution">
    <text evidence="1">The sequence shown here is derived from an EMBL/GenBank/DDBJ whole genome shotgun (WGS) entry which is preliminary data.</text>
</comment>
<accession>A0ABQ5MZB1</accession>
<reference evidence="1 2" key="1">
    <citation type="journal article" date="2023" name="Int. J. Syst. Evol. Microbiol.">
        <title>Arthrobacter mangrovi sp. nov., an actinobacterium isolated from the rhizosphere of a mangrove.</title>
        <authorList>
            <person name="Hamada M."/>
            <person name="Saitou S."/>
            <person name="Enomoto N."/>
            <person name="Nanri K."/>
            <person name="Hidaka K."/>
            <person name="Miura T."/>
            <person name="Tamura T."/>
        </authorList>
    </citation>
    <scope>NUCLEOTIDE SEQUENCE [LARGE SCALE GENOMIC DNA]</scope>
    <source>
        <strain evidence="1 2">NBRC 112813</strain>
    </source>
</reference>
<proteinExistence type="predicted"/>
<dbReference type="Proteomes" id="UP001209654">
    <property type="component" value="Unassembled WGS sequence"/>
</dbReference>
<keyword evidence="2" id="KW-1185">Reference proteome</keyword>
<organism evidence="1 2">
    <name type="scientific">Arthrobacter mangrovi</name>
    <dbReference type="NCBI Taxonomy" id="2966350"/>
    <lineage>
        <taxon>Bacteria</taxon>
        <taxon>Bacillati</taxon>
        <taxon>Actinomycetota</taxon>
        <taxon>Actinomycetes</taxon>
        <taxon>Micrococcales</taxon>
        <taxon>Micrococcaceae</taxon>
        <taxon>Arthrobacter</taxon>
    </lineage>
</organism>